<dbReference type="EMBL" id="BORW01000007">
    <property type="protein sequence ID" value="GIO67173.1"/>
    <property type="molecule type" value="Genomic_DNA"/>
</dbReference>
<dbReference type="Pfam" id="PF16472">
    <property type="entry name" value="DUF5050"/>
    <property type="match status" value="1"/>
</dbReference>
<dbReference type="InterPro" id="IPR053369">
    <property type="entry name" value="SrfA-induced_signal"/>
</dbReference>
<accession>A0ABQ4LW52</accession>
<comment type="caution">
    <text evidence="2">The sequence shown here is derived from an EMBL/GenBank/DDBJ whole genome shotgun (WGS) entry which is preliminary data.</text>
</comment>
<protein>
    <recommendedName>
        <fullName evidence="1">Prolow-density lipoprotein receptor-related protein 1-like beta-propeller domain-containing protein</fullName>
    </recommendedName>
</protein>
<dbReference type="InterPro" id="IPR032485">
    <property type="entry name" value="LRP1-like_beta_prop"/>
</dbReference>
<dbReference type="SUPFAM" id="SSF69304">
    <property type="entry name" value="Tricorn protease N-terminal domain"/>
    <property type="match status" value="2"/>
</dbReference>
<organism evidence="2 3">
    <name type="scientific">Paenibacillus cookii</name>
    <dbReference type="NCBI Taxonomy" id="157839"/>
    <lineage>
        <taxon>Bacteria</taxon>
        <taxon>Bacillati</taxon>
        <taxon>Bacillota</taxon>
        <taxon>Bacilli</taxon>
        <taxon>Bacillales</taxon>
        <taxon>Paenibacillaceae</taxon>
        <taxon>Paenibacillus</taxon>
    </lineage>
</organism>
<dbReference type="PANTHER" id="PTHR32256">
    <property type="match status" value="1"/>
</dbReference>
<dbReference type="Proteomes" id="UP000680638">
    <property type="component" value="Unassembled WGS sequence"/>
</dbReference>
<reference evidence="2 3" key="1">
    <citation type="submission" date="2021-03" db="EMBL/GenBank/DDBJ databases">
        <title>Antimicrobial resistance genes in bacteria isolated from Japanese honey, and their potential for conferring macrolide and lincosamide resistance in the American foulbrood pathogen Paenibacillus larvae.</title>
        <authorList>
            <person name="Okamoto M."/>
            <person name="Kumagai M."/>
            <person name="Kanamori H."/>
            <person name="Takamatsu D."/>
        </authorList>
    </citation>
    <scope>NUCLEOTIDE SEQUENCE [LARGE SCALE GENOMIC DNA]</scope>
    <source>
        <strain evidence="2 3">J21TS3</strain>
    </source>
</reference>
<name>A0ABQ4LW52_9BACL</name>
<sequence length="281" mass="32399">MTEVQNASFAGNSTGNLNNDGMYASKGEWIYYRSFSLAGGLYKVKKDGTEKTKLMDGFPGYINIAGDYLYYSDGWKLTKAKIDGTEKQVLANSAFHVHVTDQYIFYTNIGPQDGFIYRMNLDGTGKIQLNNDHASQIVVSGKSLYYTSYYNKLIKIDIHGNSKIKLLEGRFINELNIEGDWLYFNYNQKLYKMKTDGSKLTMLSNDNARYINVSDGWIYYSDHSKKKNLVRIKTDGTERQELNQIKSFYIHLIDHYVFFHDLSKMVKVDINDIVKEGRKIN</sequence>
<proteinExistence type="predicted"/>
<evidence type="ECO:0000313" key="3">
    <source>
        <dbReference type="Proteomes" id="UP000680638"/>
    </source>
</evidence>
<keyword evidence="3" id="KW-1185">Reference proteome</keyword>
<gene>
    <name evidence="2" type="ORF">J21TS3_19940</name>
</gene>
<dbReference type="InterPro" id="IPR011042">
    <property type="entry name" value="6-blade_b-propeller_TolB-like"/>
</dbReference>
<evidence type="ECO:0000259" key="1">
    <source>
        <dbReference type="Pfam" id="PF16472"/>
    </source>
</evidence>
<dbReference type="RefSeq" id="WP_212949321.1">
    <property type="nucleotide sequence ID" value="NZ_BORW01000007.1"/>
</dbReference>
<evidence type="ECO:0000313" key="2">
    <source>
        <dbReference type="EMBL" id="GIO67173.1"/>
    </source>
</evidence>
<dbReference type="PANTHER" id="PTHR32256:SF17">
    <property type="entry name" value="EGF-LIKE DOMAIN-CONTAINING PROTEIN"/>
    <property type="match status" value="1"/>
</dbReference>
<feature type="domain" description="Prolow-density lipoprotein receptor-related protein 1-like beta-propeller" evidence="1">
    <location>
        <begin position="12"/>
        <end position="264"/>
    </location>
</feature>
<dbReference type="Gene3D" id="2.120.10.30">
    <property type="entry name" value="TolB, C-terminal domain"/>
    <property type="match status" value="1"/>
</dbReference>